<accession>A0ABS9ZVV0</accession>
<gene>
    <name evidence="2" type="ORF">MMF97_06935</name>
</gene>
<dbReference type="EMBL" id="JALGBH010000001">
    <property type="protein sequence ID" value="MCJ0742438.1"/>
    <property type="molecule type" value="Genomic_DNA"/>
</dbReference>
<keyword evidence="3" id="KW-1185">Reference proteome</keyword>
<dbReference type="CDD" id="cd00761">
    <property type="entry name" value="Glyco_tranf_GTA_type"/>
    <property type="match status" value="1"/>
</dbReference>
<dbReference type="SUPFAM" id="SSF53448">
    <property type="entry name" value="Nucleotide-diphospho-sugar transferases"/>
    <property type="match status" value="1"/>
</dbReference>
<reference evidence="2" key="1">
    <citation type="submission" date="2022-03" db="EMBL/GenBank/DDBJ databases">
        <authorList>
            <person name="Woo C.Y."/>
        </authorList>
    </citation>
    <scope>NUCLEOTIDE SEQUENCE</scope>
    <source>
        <strain evidence="2">CYS-01</strain>
    </source>
</reference>
<dbReference type="PANTHER" id="PTHR43685">
    <property type="entry name" value="GLYCOSYLTRANSFERASE"/>
    <property type="match status" value="1"/>
</dbReference>
<dbReference type="Proteomes" id="UP001165460">
    <property type="component" value="Unassembled WGS sequence"/>
</dbReference>
<dbReference type="InterPro" id="IPR029044">
    <property type="entry name" value="Nucleotide-diphossugar_trans"/>
</dbReference>
<name>A0ABS9ZVV0_9SPHI</name>
<dbReference type="Pfam" id="PF00535">
    <property type="entry name" value="Glycos_transf_2"/>
    <property type="match status" value="1"/>
</dbReference>
<feature type="domain" description="Glycosyltransferase 2-like" evidence="1">
    <location>
        <begin position="3"/>
        <end position="119"/>
    </location>
</feature>
<organism evidence="2 3">
    <name type="scientific">Pedobacter montanisoli</name>
    <dbReference type="NCBI Taxonomy" id="2923277"/>
    <lineage>
        <taxon>Bacteria</taxon>
        <taxon>Pseudomonadati</taxon>
        <taxon>Bacteroidota</taxon>
        <taxon>Sphingobacteriia</taxon>
        <taxon>Sphingobacteriales</taxon>
        <taxon>Sphingobacteriaceae</taxon>
        <taxon>Pedobacter</taxon>
    </lineage>
</organism>
<comment type="caution">
    <text evidence="2">The sequence shown here is derived from an EMBL/GenBank/DDBJ whole genome shotgun (WGS) entry which is preliminary data.</text>
</comment>
<dbReference type="PANTHER" id="PTHR43685:SF2">
    <property type="entry name" value="GLYCOSYLTRANSFERASE 2-LIKE DOMAIN-CONTAINING PROTEIN"/>
    <property type="match status" value="1"/>
</dbReference>
<proteinExistence type="predicted"/>
<dbReference type="InterPro" id="IPR001173">
    <property type="entry name" value="Glyco_trans_2-like"/>
</dbReference>
<dbReference type="RefSeq" id="WP_243360878.1">
    <property type="nucleotide sequence ID" value="NZ_JALGBH010000001.1"/>
</dbReference>
<dbReference type="InterPro" id="IPR050834">
    <property type="entry name" value="Glycosyltransf_2"/>
</dbReference>
<dbReference type="Gene3D" id="3.90.550.10">
    <property type="entry name" value="Spore Coat Polysaccharide Biosynthesis Protein SpsA, Chain A"/>
    <property type="match status" value="1"/>
</dbReference>
<protein>
    <submittedName>
        <fullName evidence="2">Glycosyltransferase</fullName>
    </submittedName>
</protein>
<evidence type="ECO:0000313" key="3">
    <source>
        <dbReference type="Proteomes" id="UP001165460"/>
    </source>
</evidence>
<evidence type="ECO:0000313" key="2">
    <source>
        <dbReference type="EMBL" id="MCJ0742438.1"/>
    </source>
</evidence>
<sequence length="284" mass="32897">MYSIIIATCNRRNSLLKVIDCLNKQSFKPEKLIIVDSSEENQDYLSDDISIIYRHVRYKSAAKQRNEGAQLCNSDYIVFLDDDVEFERDFFERIFNLVKAKNILIAGPRQIGAEIKKPGLLLKGYYRLQAGYKDETYGGKVFGAGINCYPCYEHQHDELLEVSWLPSTCLVIKNSIFNEVKFPDFEGYSYAEDVFLTASLAKKYPVYILRNISYLHHSITTNFKENILALNKMKLKNQKIIAEQIVGLKGIKLQSKVLLHKLFLSLAYLKNKKNSFLHIRSIWQ</sequence>
<evidence type="ECO:0000259" key="1">
    <source>
        <dbReference type="Pfam" id="PF00535"/>
    </source>
</evidence>